<accession>A0AA37UTS6</accession>
<evidence type="ECO:0000313" key="5">
    <source>
        <dbReference type="EMBL" id="GMA28237.1"/>
    </source>
</evidence>
<evidence type="ECO:0000259" key="4">
    <source>
        <dbReference type="Pfam" id="PF01551"/>
    </source>
</evidence>
<protein>
    <recommendedName>
        <fullName evidence="4">M23ase beta-sheet core domain-containing protein</fullName>
    </recommendedName>
</protein>
<keyword evidence="1" id="KW-0175">Coiled coil</keyword>
<dbReference type="EMBL" id="BSUL01000001">
    <property type="protein sequence ID" value="GMA28237.1"/>
    <property type="molecule type" value="Genomic_DNA"/>
</dbReference>
<feature type="coiled-coil region" evidence="1">
    <location>
        <begin position="55"/>
        <end position="117"/>
    </location>
</feature>
<dbReference type="Gene3D" id="2.70.70.10">
    <property type="entry name" value="Glucose Permease (Domain IIA)"/>
    <property type="match status" value="1"/>
</dbReference>
<dbReference type="PANTHER" id="PTHR21666">
    <property type="entry name" value="PEPTIDASE-RELATED"/>
    <property type="match status" value="1"/>
</dbReference>
<evidence type="ECO:0000256" key="1">
    <source>
        <dbReference type="SAM" id="Coils"/>
    </source>
</evidence>
<dbReference type="RefSeq" id="WP_284231607.1">
    <property type="nucleotide sequence ID" value="NZ_BSUL01000001.1"/>
</dbReference>
<dbReference type="InterPro" id="IPR050570">
    <property type="entry name" value="Cell_wall_metabolism_enzyme"/>
</dbReference>
<dbReference type="CDD" id="cd12797">
    <property type="entry name" value="M23_peptidase"/>
    <property type="match status" value="1"/>
</dbReference>
<name>A0AA37UTS6_9MICO</name>
<feature type="signal peptide" evidence="3">
    <location>
        <begin position="1"/>
        <end position="31"/>
    </location>
</feature>
<dbReference type="Proteomes" id="UP001157160">
    <property type="component" value="Unassembled WGS sequence"/>
</dbReference>
<keyword evidence="3" id="KW-0732">Signal</keyword>
<dbReference type="GO" id="GO:0004222">
    <property type="term" value="F:metalloendopeptidase activity"/>
    <property type="evidence" value="ECO:0007669"/>
    <property type="project" value="TreeGrafter"/>
</dbReference>
<evidence type="ECO:0000256" key="2">
    <source>
        <dbReference type="SAM" id="MobiDB-lite"/>
    </source>
</evidence>
<feature type="region of interest" description="Disordered" evidence="2">
    <location>
        <begin position="263"/>
        <end position="306"/>
    </location>
</feature>
<gene>
    <name evidence="5" type="ORF">GCM10025874_14900</name>
</gene>
<evidence type="ECO:0000256" key="3">
    <source>
        <dbReference type="SAM" id="SignalP"/>
    </source>
</evidence>
<dbReference type="PANTHER" id="PTHR21666:SF270">
    <property type="entry name" value="MUREIN HYDROLASE ACTIVATOR ENVC"/>
    <property type="match status" value="1"/>
</dbReference>
<dbReference type="Pfam" id="PF01551">
    <property type="entry name" value="Peptidase_M23"/>
    <property type="match status" value="1"/>
</dbReference>
<sequence length="434" mass="45213">MRRERSLRLALHGALIGALLAALSVAGPAAAASKYPTWEEVEQARGNEAAQRAQVTEIDALIAELDAELAAAQEAAAAAQERYQQAYALAAEAEEQLTELQVELEGARATAESSRGEASNYISQLSRSGSVDASMRAMAVPEETSDVLYQLGAMTRMADASSRVVDQAVLDANAVSSLEEQSEVVSRELADRRAAAEVEFEAAEQASAAAQQAVAAQEEARITLAAQLAVLEGRTAEIEQGYEAGQAEQRRLAAIEAERQRKAAEAAAAARPSGGGGNVGTPTPSGANGTYFSPSPQGWYRPAPGPKTSDYGPRRIICNSNGCSNPFHAGVDLGDPCGRPLKAAYNGRVTFTGHVSGFGNRVIMDLGDGVEVIYGHIQNGSFQVRAGQSVSAGQIVANVGDTGVGTGCHLDVKVNVNGVQTNPSTFFAGKGIIL</sequence>
<dbReference type="AlphaFoldDB" id="A0AA37UTS6"/>
<feature type="chain" id="PRO_5041430981" description="M23ase beta-sheet core domain-containing protein" evidence="3">
    <location>
        <begin position="32"/>
        <end position="434"/>
    </location>
</feature>
<feature type="domain" description="M23ase beta-sheet core" evidence="4">
    <location>
        <begin position="327"/>
        <end position="423"/>
    </location>
</feature>
<dbReference type="InterPro" id="IPR016047">
    <property type="entry name" value="M23ase_b-sheet_dom"/>
</dbReference>
<dbReference type="InterPro" id="IPR011055">
    <property type="entry name" value="Dup_hybrid_motif"/>
</dbReference>
<feature type="coiled-coil region" evidence="1">
    <location>
        <begin position="186"/>
        <end position="220"/>
    </location>
</feature>
<keyword evidence="6" id="KW-1185">Reference proteome</keyword>
<proteinExistence type="predicted"/>
<reference evidence="5 6" key="1">
    <citation type="journal article" date="2014" name="Int. J. Syst. Evol. Microbiol.">
        <title>Complete genome sequence of Corynebacterium casei LMG S-19264T (=DSM 44701T), isolated from a smear-ripened cheese.</title>
        <authorList>
            <consortium name="US DOE Joint Genome Institute (JGI-PGF)"/>
            <person name="Walter F."/>
            <person name="Albersmeier A."/>
            <person name="Kalinowski J."/>
            <person name="Ruckert C."/>
        </authorList>
    </citation>
    <scope>NUCLEOTIDE SEQUENCE [LARGE SCALE GENOMIC DNA]</scope>
    <source>
        <strain evidence="5 6">NBRC 112289</strain>
    </source>
</reference>
<feature type="compositionally biased region" description="Polar residues" evidence="2">
    <location>
        <begin position="280"/>
        <end position="296"/>
    </location>
</feature>
<organism evidence="5 6">
    <name type="scientific">Arenivirga flava</name>
    <dbReference type="NCBI Taxonomy" id="1930060"/>
    <lineage>
        <taxon>Bacteria</taxon>
        <taxon>Bacillati</taxon>
        <taxon>Actinomycetota</taxon>
        <taxon>Actinomycetes</taxon>
        <taxon>Micrococcales</taxon>
        <taxon>Microbacteriaceae</taxon>
        <taxon>Arenivirga</taxon>
    </lineage>
</organism>
<comment type="caution">
    <text evidence="5">The sequence shown here is derived from an EMBL/GenBank/DDBJ whole genome shotgun (WGS) entry which is preliminary data.</text>
</comment>
<dbReference type="SUPFAM" id="SSF51261">
    <property type="entry name" value="Duplicated hybrid motif"/>
    <property type="match status" value="1"/>
</dbReference>
<evidence type="ECO:0000313" key="6">
    <source>
        <dbReference type="Proteomes" id="UP001157160"/>
    </source>
</evidence>